<dbReference type="Proteomes" id="UP000661894">
    <property type="component" value="Unassembled WGS sequence"/>
</dbReference>
<reference evidence="3 4" key="1">
    <citation type="submission" date="2020-08" db="EMBL/GenBank/DDBJ databases">
        <title>A Genomic Blueprint of the Chicken Gut Microbiome.</title>
        <authorList>
            <person name="Gilroy R."/>
            <person name="Ravi A."/>
            <person name="Getino M."/>
            <person name="Pursley I."/>
            <person name="Horton D.L."/>
            <person name="Alikhan N.-F."/>
            <person name="Baker D."/>
            <person name="Gharbi K."/>
            <person name="Hall N."/>
            <person name="Watson M."/>
            <person name="Adriaenssens E.M."/>
            <person name="Foster-Nyarko E."/>
            <person name="Jarju S."/>
            <person name="Secka A."/>
            <person name="Antonio M."/>
            <person name="Oren A."/>
            <person name="Chaudhuri R."/>
            <person name="La Ragione R.M."/>
            <person name="Hildebrand F."/>
            <person name="Pallen M.J."/>
        </authorList>
    </citation>
    <scope>NUCLEOTIDE SEQUENCE [LARGE SCALE GENOMIC DNA]</scope>
    <source>
        <strain evidence="3 4">Sa1BUA1</strain>
    </source>
</reference>
<protein>
    <submittedName>
        <fullName evidence="3">DUF4157 domain-containing protein</fullName>
    </submittedName>
</protein>
<dbReference type="RefSeq" id="WP_251840586.1">
    <property type="nucleotide sequence ID" value="NZ_JACSPO010000011.1"/>
</dbReference>
<sequence length="250" mass="26810">MREHDQRDPSRERSTLTSRPTAPEPHLLRAAAAHRPDVLGAEGLLGLQRLVGNEATGEALQPERSPVLDVVGSGGGQALEPEVRTDMEARLGADFTDVRVHSGGAASDSARAVGAHAYTVGSDVVFQRYDPSSTAGRTMLAHELTHVVQQRNGPVDGSDTGTGVRVSDPGDRFEREAASTAEAVMSGPAPAPVQRQEDEEELQGTFVQRQEDEEELQGAFVQREEDEEELQGAFVQRDDVEEEVPGADPG</sequence>
<name>A0ABR8Z581_9MICO</name>
<evidence type="ECO:0000313" key="4">
    <source>
        <dbReference type="Proteomes" id="UP000661894"/>
    </source>
</evidence>
<feature type="region of interest" description="Disordered" evidence="1">
    <location>
        <begin position="151"/>
        <end position="170"/>
    </location>
</feature>
<dbReference type="Pfam" id="PF13699">
    <property type="entry name" value="eCIS_core"/>
    <property type="match status" value="1"/>
</dbReference>
<evidence type="ECO:0000313" key="3">
    <source>
        <dbReference type="EMBL" id="MBD8063487.1"/>
    </source>
</evidence>
<evidence type="ECO:0000256" key="1">
    <source>
        <dbReference type="SAM" id="MobiDB-lite"/>
    </source>
</evidence>
<gene>
    <name evidence="3" type="ORF">H9624_14280</name>
</gene>
<evidence type="ECO:0000259" key="2">
    <source>
        <dbReference type="Pfam" id="PF13699"/>
    </source>
</evidence>
<feature type="domain" description="eCIS core" evidence="2">
    <location>
        <begin position="79"/>
        <end position="153"/>
    </location>
</feature>
<dbReference type="EMBL" id="JACSPO010000011">
    <property type="protein sequence ID" value="MBD8063487.1"/>
    <property type="molecule type" value="Genomic_DNA"/>
</dbReference>
<feature type="compositionally biased region" description="Basic and acidic residues" evidence="1">
    <location>
        <begin position="1"/>
        <end position="14"/>
    </location>
</feature>
<feature type="region of interest" description="Disordered" evidence="1">
    <location>
        <begin position="177"/>
        <end position="250"/>
    </location>
</feature>
<comment type="caution">
    <text evidence="3">The sequence shown here is derived from an EMBL/GenBank/DDBJ whole genome shotgun (WGS) entry which is preliminary data.</text>
</comment>
<feature type="compositionally biased region" description="Acidic residues" evidence="1">
    <location>
        <begin position="239"/>
        <end position="250"/>
    </location>
</feature>
<proteinExistence type="predicted"/>
<dbReference type="InterPro" id="IPR025295">
    <property type="entry name" value="eCIS_core_dom"/>
</dbReference>
<organism evidence="3 4">
    <name type="scientific">Oceanitalea stevensii</name>
    <dbReference type="NCBI Taxonomy" id="2763072"/>
    <lineage>
        <taxon>Bacteria</taxon>
        <taxon>Bacillati</taxon>
        <taxon>Actinomycetota</taxon>
        <taxon>Actinomycetes</taxon>
        <taxon>Micrococcales</taxon>
        <taxon>Bogoriellaceae</taxon>
        <taxon>Georgenia</taxon>
    </lineage>
</organism>
<accession>A0ABR8Z581</accession>
<feature type="region of interest" description="Disordered" evidence="1">
    <location>
        <begin position="1"/>
        <end position="26"/>
    </location>
</feature>
<keyword evidence="4" id="KW-1185">Reference proteome</keyword>